<reference evidence="8 9" key="1">
    <citation type="submission" date="2023-11" db="EMBL/GenBank/DDBJ databases">
        <title>Gilvimarinus fulvus sp. nov., isolated from the surface of Kelp.</title>
        <authorList>
            <person name="Sun Y.Y."/>
            <person name="Gong Y."/>
            <person name="Du Z.J."/>
        </authorList>
    </citation>
    <scope>NUCLEOTIDE SEQUENCE [LARGE SCALE GENOMIC DNA]</scope>
    <source>
        <strain evidence="8 9">SDUM040013</strain>
    </source>
</reference>
<evidence type="ECO:0000256" key="6">
    <source>
        <dbReference type="ARBA" id="ARBA00023136"/>
    </source>
</evidence>
<evidence type="ECO:0000313" key="9">
    <source>
        <dbReference type="Proteomes" id="UP001273505"/>
    </source>
</evidence>
<protein>
    <submittedName>
        <fullName evidence="8">MATE family efflux transporter</fullName>
    </submittedName>
</protein>
<keyword evidence="6 7" id="KW-0472">Membrane</keyword>
<evidence type="ECO:0000256" key="2">
    <source>
        <dbReference type="ARBA" id="ARBA00022448"/>
    </source>
</evidence>
<keyword evidence="3" id="KW-1003">Cell membrane</keyword>
<feature type="transmembrane region" description="Helical" evidence="7">
    <location>
        <begin position="394"/>
        <end position="427"/>
    </location>
</feature>
<comment type="caution">
    <text evidence="8">The sequence shown here is derived from an EMBL/GenBank/DDBJ whole genome shotgun (WGS) entry which is preliminary data.</text>
</comment>
<comment type="subcellular location">
    <subcellularLocation>
        <location evidence="1">Cell inner membrane</location>
        <topology evidence="1">Multi-pass membrane protein</topology>
    </subcellularLocation>
</comment>
<evidence type="ECO:0000256" key="3">
    <source>
        <dbReference type="ARBA" id="ARBA00022475"/>
    </source>
</evidence>
<dbReference type="InterPro" id="IPR047135">
    <property type="entry name" value="YsiQ"/>
</dbReference>
<dbReference type="InterPro" id="IPR002528">
    <property type="entry name" value="MATE_fam"/>
</dbReference>
<dbReference type="Proteomes" id="UP001273505">
    <property type="component" value="Unassembled WGS sequence"/>
</dbReference>
<feature type="transmembrane region" description="Helical" evidence="7">
    <location>
        <begin position="164"/>
        <end position="186"/>
    </location>
</feature>
<evidence type="ECO:0000256" key="7">
    <source>
        <dbReference type="SAM" id="Phobius"/>
    </source>
</evidence>
<accession>A0ABU4S2K3</accession>
<feature type="transmembrane region" description="Helical" evidence="7">
    <location>
        <begin position="61"/>
        <end position="82"/>
    </location>
</feature>
<name>A0ABU4S2K3_9GAMM</name>
<sequence>MIKIPANSSAPPIWRKMLILALPVALQMVLQAFLGMADVIMVGGLGAEAVAAVGLAAKLHFLMLVTMMGVATACSIMVAQYTGANNTRASQKTLAIALLLGAVFMVPFTLIFCLGAFWLGWINPDQSVVQLTAQFLLITAPVLLLTQLITVYEAALRALGNTTAPLIFAAIAVVLNIGFNYVLIFGKFGLPELGVAGAAWGTLLARIIQLGLTLAWLYLTRHRFAIGWQELKQALEPVELQRFVRFSIPLLVNHAIWALGNAAYHVASGFAGTTALAVMGVMVPIETTFFALFVGFANAAAVMVGQALGRNDIAGADYLCRFFSRITITTVITLSFILWLISPWILQFFDHVDSATTTLLRQTIAVFCLGVWMKVINMLRILGVLRAGGDTHYCLLVDVIVMWVFGVPIYLGAVFFTDFSFVVLYALTYVEDALKWWPIRQRTSKGVWLKNLTG</sequence>
<proteinExistence type="predicted"/>
<keyword evidence="9" id="KW-1185">Reference proteome</keyword>
<feature type="transmembrane region" description="Helical" evidence="7">
    <location>
        <begin position="289"/>
        <end position="310"/>
    </location>
</feature>
<dbReference type="RefSeq" id="WP_302721169.1">
    <property type="nucleotide sequence ID" value="NZ_JAULRU010000257.1"/>
</dbReference>
<dbReference type="PANTHER" id="PTHR42925:SF2">
    <property type="entry name" value="NA+ DRIVEN MULTIDRUG EFFLUX PUMP"/>
    <property type="match status" value="1"/>
</dbReference>
<organism evidence="8 9">
    <name type="scientific">Gilvimarinus gilvus</name>
    <dbReference type="NCBI Taxonomy" id="3058038"/>
    <lineage>
        <taxon>Bacteria</taxon>
        <taxon>Pseudomonadati</taxon>
        <taxon>Pseudomonadota</taxon>
        <taxon>Gammaproteobacteria</taxon>
        <taxon>Cellvibrionales</taxon>
        <taxon>Cellvibrionaceae</taxon>
        <taxon>Gilvimarinus</taxon>
    </lineage>
</organism>
<feature type="transmembrane region" description="Helical" evidence="7">
    <location>
        <begin position="362"/>
        <end position="382"/>
    </location>
</feature>
<dbReference type="EMBL" id="JAXAFO010000045">
    <property type="protein sequence ID" value="MDX6851255.1"/>
    <property type="molecule type" value="Genomic_DNA"/>
</dbReference>
<gene>
    <name evidence="8" type="ORF">SCD92_17895</name>
</gene>
<dbReference type="PANTHER" id="PTHR42925">
    <property type="entry name" value="MULTIDRUG AND TOXIN EFFLUX PROTEIN MATE FAMILY"/>
    <property type="match status" value="1"/>
</dbReference>
<evidence type="ECO:0000256" key="1">
    <source>
        <dbReference type="ARBA" id="ARBA00004429"/>
    </source>
</evidence>
<feature type="transmembrane region" description="Helical" evidence="7">
    <location>
        <begin position="322"/>
        <end position="342"/>
    </location>
</feature>
<keyword evidence="5 7" id="KW-1133">Transmembrane helix</keyword>
<evidence type="ECO:0000313" key="8">
    <source>
        <dbReference type="EMBL" id="MDX6851255.1"/>
    </source>
</evidence>
<keyword evidence="2" id="KW-0813">Transport</keyword>
<feature type="transmembrane region" description="Helical" evidence="7">
    <location>
        <begin position="94"/>
        <end position="119"/>
    </location>
</feature>
<dbReference type="PIRSF" id="PIRSF006603">
    <property type="entry name" value="DinF"/>
    <property type="match status" value="1"/>
</dbReference>
<evidence type="ECO:0000256" key="4">
    <source>
        <dbReference type="ARBA" id="ARBA00022692"/>
    </source>
</evidence>
<dbReference type="NCBIfam" id="TIGR00797">
    <property type="entry name" value="matE"/>
    <property type="match status" value="1"/>
</dbReference>
<feature type="transmembrane region" description="Helical" evidence="7">
    <location>
        <begin position="131"/>
        <end position="152"/>
    </location>
</feature>
<keyword evidence="4 7" id="KW-0812">Transmembrane</keyword>
<feature type="transmembrane region" description="Helical" evidence="7">
    <location>
        <begin position="198"/>
        <end position="219"/>
    </location>
</feature>
<dbReference type="Pfam" id="PF01554">
    <property type="entry name" value="MatE"/>
    <property type="match status" value="2"/>
</dbReference>
<dbReference type="InterPro" id="IPR048279">
    <property type="entry name" value="MdtK-like"/>
</dbReference>
<evidence type="ECO:0000256" key="5">
    <source>
        <dbReference type="ARBA" id="ARBA00022989"/>
    </source>
</evidence>